<dbReference type="PROSITE" id="PS50011">
    <property type="entry name" value="PROTEIN_KINASE_DOM"/>
    <property type="match status" value="1"/>
</dbReference>
<organism evidence="8 9">
    <name type="scientific">Roseiconus lacunae</name>
    <dbReference type="NCBI Taxonomy" id="2605694"/>
    <lineage>
        <taxon>Bacteria</taxon>
        <taxon>Pseudomonadati</taxon>
        <taxon>Planctomycetota</taxon>
        <taxon>Planctomycetia</taxon>
        <taxon>Pirellulales</taxon>
        <taxon>Pirellulaceae</taxon>
        <taxon>Roseiconus</taxon>
    </lineage>
</organism>
<evidence type="ECO:0000256" key="1">
    <source>
        <dbReference type="ARBA" id="ARBA00004167"/>
    </source>
</evidence>
<evidence type="ECO:0000256" key="2">
    <source>
        <dbReference type="ARBA" id="ARBA00022679"/>
    </source>
</evidence>
<dbReference type="Proteomes" id="UP001239462">
    <property type="component" value="Unassembled WGS sequence"/>
</dbReference>
<evidence type="ECO:0000256" key="6">
    <source>
        <dbReference type="PROSITE-ProRule" id="PRU10141"/>
    </source>
</evidence>
<evidence type="ECO:0000259" key="7">
    <source>
        <dbReference type="PROSITE" id="PS50011"/>
    </source>
</evidence>
<dbReference type="InterPro" id="IPR011009">
    <property type="entry name" value="Kinase-like_dom_sf"/>
</dbReference>
<keyword evidence="5 6" id="KW-0067">ATP-binding</keyword>
<keyword evidence="3 6" id="KW-0547">Nucleotide-binding</keyword>
<dbReference type="SUPFAM" id="SSF55961">
    <property type="entry name" value="Bet v1-like"/>
    <property type="match status" value="1"/>
</dbReference>
<dbReference type="Gene3D" id="3.30.200.20">
    <property type="entry name" value="Phosphorylase Kinase, domain 1"/>
    <property type="match status" value="1"/>
</dbReference>
<dbReference type="InterPro" id="IPR017441">
    <property type="entry name" value="Protein_kinase_ATP_BS"/>
</dbReference>
<proteinExistence type="predicted"/>
<evidence type="ECO:0000313" key="9">
    <source>
        <dbReference type="Proteomes" id="UP001239462"/>
    </source>
</evidence>
<dbReference type="Gene3D" id="3.30.70.1230">
    <property type="entry name" value="Nucleotide cyclase"/>
    <property type="match status" value="1"/>
</dbReference>
<dbReference type="PANTHER" id="PTHR43289:SF6">
    <property type="entry name" value="SERINE_THREONINE-PROTEIN KINASE NEKL-3"/>
    <property type="match status" value="1"/>
</dbReference>
<dbReference type="InterPro" id="IPR045983">
    <property type="entry name" value="GUC-dom-containing_N"/>
</dbReference>
<evidence type="ECO:0000256" key="3">
    <source>
        <dbReference type="ARBA" id="ARBA00022741"/>
    </source>
</evidence>
<dbReference type="Pfam" id="PF00069">
    <property type="entry name" value="Pkinase"/>
    <property type="match status" value="1"/>
</dbReference>
<evidence type="ECO:0000256" key="5">
    <source>
        <dbReference type="ARBA" id="ARBA00022840"/>
    </source>
</evidence>
<feature type="domain" description="Protein kinase" evidence="7">
    <location>
        <begin position="339"/>
        <end position="625"/>
    </location>
</feature>
<gene>
    <name evidence="8" type="ORF">QTN89_27230</name>
</gene>
<dbReference type="InterPro" id="IPR000719">
    <property type="entry name" value="Prot_kinase_dom"/>
</dbReference>
<protein>
    <submittedName>
        <fullName evidence="8">Protein kinase</fullName>
    </submittedName>
</protein>
<dbReference type="EMBL" id="JASZZN010000033">
    <property type="protein sequence ID" value="MDM4019178.1"/>
    <property type="molecule type" value="Genomic_DNA"/>
</dbReference>
<dbReference type="PROSITE" id="PS00107">
    <property type="entry name" value="PROTEIN_KINASE_ATP"/>
    <property type="match status" value="1"/>
</dbReference>
<dbReference type="SUPFAM" id="SSF55073">
    <property type="entry name" value="Nucleotide cyclase"/>
    <property type="match status" value="1"/>
</dbReference>
<feature type="binding site" evidence="6">
    <location>
        <position position="368"/>
    </location>
    <ligand>
        <name>ATP</name>
        <dbReference type="ChEBI" id="CHEBI:30616"/>
    </ligand>
</feature>
<evidence type="ECO:0000256" key="4">
    <source>
        <dbReference type="ARBA" id="ARBA00022777"/>
    </source>
</evidence>
<dbReference type="SUPFAM" id="SSF56112">
    <property type="entry name" value="Protein kinase-like (PK-like)"/>
    <property type="match status" value="1"/>
</dbReference>
<dbReference type="Gene3D" id="1.10.510.10">
    <property type="entry name" value="Transferase(Phosphotransferase) domain 1"/>
    <property type="match status" value="1"/>
</dbReference>
<dbReference type="RefSeq" id="WP_289167245.1">
    <property type="nucleotide sequence ID" value="NZ_JASZZN010000033.1"/>
</dbReference>
<name>A0ABT7PS56_9BACT</name>
<dbReference type="PROSITE" id="PS00108">
    <property type="entry name" value="PROTEIN_KINASE_ST"/>
    <property type="match status" value="1"/>
</dbReference>
<evidence type="ECO:0000313" key="8">
    <source>
        <dbReference type="EMBL" id="MDM4019178.1"/>
    </source>
</evidence>
<keyword evidence="2" id="KW-0808">Transferase</keyword>
<dbReference type="PANTHER" id="PTHR43289">
    <property type="entry name" value="MITOGEN-ACTIVATED PROTEIN KINASE KINASE KINASE 20-RELATED"/>
    <property type="match status" value="1"/>
</dbReference>
<comment type="caution">
    <text evidence="8">The sequence shown here is derived from an EMBL/GenBank/DDBJ whole genome shotgun (WGS) entry which is preliminary data.</text>
</comment>
<dbReference type="Pfam" id="PF19363">
    <property type="entry name" value="DUF5939"/>
    <property type="match status" value="1"/>
</dbReference>
<sequence length="1241" mass="136699">MPNIPSVVVPPLPALPTGSVTFDASSAGAHPSDDPARSMPPSMLVLTDWRPLPSDVHCNAFWAKDRATDVEYEIRLVPWGVQSTWQAKLREQQRLTQLIAGVASRPLVSVDLDQTPPKLISLANVSLSAFVDQLSNRERLACASQIIGSVERALLGGLIHGAISMENIVRNDQGIILIDYFARFYSAESEDASFSAQTDAIATTALLRDLLCPVLDDKSILGDGQRRGQFRSLMRAEVSSQAPIELLDRWSTLLTNVVETGPNPATEDDPAIFTVRFGEPEEERPEESIEDSTCEIFVDSGDDPTEINEDQTGIVEVGSRVQTRPTVSLPGIGDTIAHYRLDALLGEGGMGMVYRATDSINQTDVAIKLLRPTGGDIAQAVRRFKKEARLLAGLNNPFVTRLFDSGVDRGVHYLALEFVDGMDLKRWMKTLGPMDEATALHLVADLARALIEAHQLEIVHRDIKPENILLASEDATQLTPHAFQLKLTDFGIARAMQQTASMEVTKAGALLGTPTYMAPEQFKGEGTVTPAADIYAIGITLYAMLAGEPPFQSDDPMNLAAKHCFDSPADIRKRNQSVSESTAALLSRMLAKAPADRPADAGQLVHEIDRLLRGQINDFQQHPHLPEAPDGPLWERTFEWDLQSSSRQLWPHVSNTDRLNRAAGLQSVDYRTEKDPHHGLRKFGSFKLAGMRIEWEEHPFEWIEGRRMGILREFQSGPFRWFLSLVELQTLPCGGTRLTHTVRIAPRNFLGRCVATIEAGWKGGRALDRIYRRIDRSLQKEKTNPLFDPFEKSESLKQTARRRLDRRLDQMIEMGVPVEIATPLVAYIRDASPQSLAQIRPIELADRLGLSGEAVADACLVAAHCGVMQLRWDILCPSCRAPASQASILTKIERHTHCEACDAEFQSDISSAIELVFQAHAEIRQVDQGQYCVGGPEHSPHVVAQSRLKPGERLEINVPLTKGDYLIRRSGVGNVQNLQVQTRSASSSVEIWFSKLGGPRPLPLVRSGNANLIFQNDLDHQELVRVERTIRRSNVLTAAVASAQPRFRELFPDQVLSRDGAITSDDLTLLAIRIGGGESLYESKGDAQAYAIIQQAIGLIEESVACHDGATIKSLGETVLASFRDPARALSTAITIGQRLEKREDLSAITFSRAIHRGTLLVTTQNGRLDYFGTTARQVLALANEFADGISLTDSVFTDPAVQERIASATTSPRHHSVDLPGGKNRLVQRFPTEVSRHVGV</sequence>
<dbReference type="SMART" id="SM00220">
    <property type="entry name" value="S_TKc"/>
    <property type="match status" value="1"/>
</dbReference>
<accession>A0ABT7PS56</accession>
<reference evidence="8 9" key="1">
    <citation type="submission" date="2023-06" db="EMBL/GenBank/DDBJ databases">
        <title>Roseiconus lacunae JC819 isolated from Gulf of Mannar region, Tamil Nadu.</title>
        <authorList>
            <person name="Pk S."/>
            <person name="Ch S."/>
            <person name="Ch V.R."/>
        </authorList>
    </citation>
    <scope>NUCLEOTIDE SEQUENCE [LARGE SCALE GENOMIC DNA]</scope>
    <source>
        <strain evidence="8 9">JC819</strain>
    </source>
</reference>
<dbReference type="InterPro" id="IPR008271">
    <property type="entry name" value="Ser/Thr_kinase_AS"/>
</dbReference>
<keyword evidence="9" id="KW-1185">Reference proteome</keyword>
<dbReference type="CDD" id="cd14014">
    <property type="entry name" value="STKc_PknB_like"/>
    <property type="match status" value="1"/>
</dbReference>
<keyword evidence="4 8" id="KW-0418">Kinase</keyword>
<dbReference type="InterPro" id="IPR029787">
    <property type="entry name" value="Nucleotide_cyclase"/>
</dbReference>
<comment type="subcellular location">
    <subcellularLocation>
        <location evidence="1">Membrane</location>
        <topology evidence="1">Single-pass membrane protein</topology>
    </subcellularLocation>
</comment>
<dbReference type="GO" id="GO:0016301">
    <property type="term" value="F:kinase activity"/>
    <property type="evidence" value="ECO:0007669"/>
    <property type="project" value="UniProtKB-KW"/>
</dbReference>